<reference evidence="2" key="2">
    <citation type="submission" date="2021-04" db="EMBL/GenBank/DDBJ databases">
        <authorList>
            <person name="Gilroy R."/>
        </authorList>
    </citation>
    <scope>NUCLEOTIDE SEQUENCE</scope>
    <source>
        <strain evidence="2">F6-686</strain>
    </source>
</reference>
<accession>A0A9E2KSH9</accession>
<sequence>MPTKEQDLKLDKLDQASAKGDSRRSFSKLVVVKLGVQPKPYYPKLKDESGKTVVDENGVAKRSEKQAGWQYTVVEYRTCETVRFVYPTLLKMPRGYYVVSGYGYGGDYSSKWIDKDVKVSNY</sequence>
<organism evidence="2 3">
    <name type="scientific">Candidatus Lactobacillus pullistercoris</name>
    <dbReference type="NCBI Taxonomy" id="2838636"/>
    <lineage>
        <taxon>Bacteria</taxon>
        <taxon>Bacillati</taxon>
        <taxon>Bacillota</taxon>
        <taxon>Bacilli</taxon>
        <taxon>Lactobacillales</taxon>
        <taxon>Lactobacillaceae</taxon>
        <taxon>Lactobacillus</taxon>
    </lineage>
</organism>
<dbReference type="AlphaFoldDB" id="A0A9E2KSH9"/>
<feature type="region of interest" description="Disordered" evidence="1">
    <location>
        <begin position="1"/>
        <end position="24"/>
    </location>
</feature>
<protein>
    <submittedName>
        <fullName evidence="2">Uncharacterized protein</fullName>
    </submittedName>
</protein>
<evidence type="ECO:0000256" key="1">
    <source>
        <dbReference type="SAM" id="MobiDB-lite"/>
    </source>
</evidence>
<proteinExistence type="predicted"/>
<evidence type="ECO:0000313" key="3">
    <source>
        <dbReference type="Proteomes" id="UP000823844"/>
    </source>
</evidence>
<comment type="caution">
    <text evidence="2">The sequence shown here is derived from an EMBL/GenBank/DDBJ whole genome shotgun (WGS) entry which is preliminary data.</text>
</comment>
<name>A0A9E2KSH9_9LACO</name>
<dbReference type="EMBL" id="JAHLFT010000124">
    <property type="protein sequence ID" value="MBU3829271.1"/>
    <property type="molecule type" value="Genomic_DNA"/>
</dbReference>
<dbReference type="Proteomes" id="UP000823844">
    <property type="component" value="Unassembled WGS sequence"/>
</dbReference>
<evidence type="ECO:0000313" key="2">
    <source>
        <dbReference type="EMBL" id="MBU3829271.1"/>
    </source>
</evidence>
<gene>
    <name evidence="2" type="ORF">H9806_09240</name>
</gene>
<reference evidence="2" key="1">
    <citation type="journal article" date="2021" name="PeerJ">
        <title>Extensive microbial diversity within the chicken gut microbiome revealed by metagenomics and culture.</title>
        <authorList>
            <person name="Gilroy R."/>
            <person name="Ravi A."/>
            <person name="Getino M."/>
            <person name="Pursley I."/>
            <person name="Horton D.L."/>
            <person name="Alikhan N.F."/>
            <person name="Baker D."/>
            <person name="Gharbi K."/>
            <person name="Hall N."/>
            <person name="Watson M."/>
            <person name="Adriaenssens E.M."/>
            <person name="Foster-Nyarko E."/>
            <person name="Jarju S."/>
            <person name="Secka A."/>
            <person name="Antonio M."/>
            <person name="Oren A."/>
            <person name="Chaudhuri R.R."/>
            <person name="La Ragione R."/>
            <person name="Hildebrand F."/>
            <person name="Pallen M.J."/>
        </authorList>
    </citation>
    <scope>NUCLEOTIDE SEQUENCE</scope>
    <source>
        <strain evidence="2">F6-686</strain>
    </source>
</reference>